<evidence type="ECO:0000259" key="2">
    <source>
        <dbReference type="SMART" id="SM00278"/>
    </source>
</evidence>
<dbReference type="EMBL" id="BMXV01000007">
    <property type="protein sequence ID" value="GGY81256.1"/>
    <property type="molecule type" value="Genomic_DNA"/>
</dbReference>
<evidence type="ECO:0000256" key="1">
    <source>
        <dbReference type="SAM" id="SignalP"/>
    </source>
</evidence>
<evidence type="ECO:0000313" key="4">
    <source>
        <dbReference type="Proteomes" id="UP000601597"/>
    </source>
</evidence>
<dbReference type="InterPro" id="IPR051675">
    <property type="entry name" value="Endo/Exo/Phosphatase_dom_1"/>
</dbReference>
<feature type="domain" description="Helix-hairpin-helix DNA-binding motif class 1" evidence="2">
    <location>
        <begin position="45"/>
        <end position="64"/>
    </location>
</feature>
<dbReference type="NCBIfam" id="TIGR00426">
    <property type="entry name" value="competence protein ComEA helix-hairpin-helix repeat region"/>
    <property type="match status" value="1"/>
</dbReference>
<dbReference type="PANTHER" id="PTHR21180">
    <property type="entry name" value="ENDONUCLEASE/EXONUCLEASE/PHOSPHATASE FAMILY DOMAIN-CONTAINING PROTEIN 1"/>
    <property type="match status" value="1"/>
</dbReference>
<dbReference type="Proteomes" id="UP000601597">
    <property type="component" value="Unassembled WGS sequence"/>
</dbReference>
<organism evidence="3 4">
    <name type="scientific">Marinobacter zhanjiangensis</name>
    <dbReference type="NCBI Taxonomy" id="578215"/>
    <lineage>
        <taxon>Bacteria</taxon>
        <taxon>Pseudomonadati</taxon>
        <taxon>Pseudomonadota</taxon>
        <taxon>Gammaproteobacteria</taxon>
        <taxon>Pseudomonadales</taxon>
        <taxon>Marinobacteraceae</taxon>
        <taxon>Marinobacter</taxon>
    </lineage>
</organism>
<dbReference type="SMART" id="SM00278">
    <property type="entry name" value="HhH1"/>
    <property type="match status" value="2"/>
</dbReference>
<sequence length="98" mass="10634">MKQTKQLFASLILIFSLFAMQAPAWAEEPAEAQAQVVNINTATATELTRLDGIGETKALAIIADRDTNGPFESEGDLTRVRGIGDVTVEKNADRITTR</sequence>
<feature type="chain" id="PRO_5045473045" description="Helix-hairpin-helix DNA-binding motif class 1 domain-containing protein" evidence="1">
    <location>
        <begin position="27"/>
        <end position="98"/>
    </location>
</feature>
<name>A0ABQ3B7T7_9GAMM</name>
<keyword evidence="4" id="KW-1185">Reference proteome</keyword>
<comment type="caution">
    <text evidence="3">The sequence shown here is derived from an EMBL/GenBank/DDBJ whole genome shotgun (WGS) entry which is preliminary data.</text>
</comment>
<keyword evidence="1" id="KW-0732">Signal</keyword>
<dbReference type="Gene3D" id="1.10.150.280">
    <property type="entry name" value="AF1531-like domain"/>
    <property type="match status" value="1"/>
</dbReference>
<evidence type="ECO:0000313" key="3">
    <source>
        <dbReference type="EMBL" id="GGY81256.1"/>
    </source>
</evidence>
<reference evidence="4" key="1">
    <citation type="journal article" date="2019" name="Int. J. Syst. Evol. Microbiol.">
        <title>The Global Catalogue of Microorganisms (GCM) 10K type strain sequencing project: providing services to taxonomists for standard genome sequencing and annotation.</title>
        <authorList>
            <consortium name="The Broad Institute Genomics Platform"/>
            <consortium name="The Broad Institute Genome Sequencing Center for Infectious Disease"/>
            <person name="Wu L."/>
            <person name="Ma J."/>
        </authorList>
    </citation>
    <scope>NUCLEOTIDE SEQUENCE [LARGE SCALE GENOMIC DNA]</scope>
    <source>
        <strain evidence="4">KCTC 22280</strain>
    </source>
</reference>
<accession>A0ABQ3B7T7</accession>
<feature type="domain" description="Helix-hairpin-helix DNA-binding motif class 1" evidence="2">
    <location>
        <begin position="75"/>
        <end position="94"/>
    </location>
</feature>
<dbReference type="InterPro" id="IPR003583">
    <property type="entry name" value="Hlx-hairpin-Hlx_DNA-bd_motif"/>
</dbReference>
<proteinExistence type="predicted"/>
<feature type="signal peptide" evidence="1">
    <location>
        <begin position="1"/>
        <end position="26"/>
    </location>
</feature>
<dbReference type="InterPro" id="IPR004509">
    <property type="entry name" value="Competence_ComEA_HhH"/>
</dbReference>
<dbReference type="RefSeq" id="WP_189577676.1">
    <property type="nucleotide sequence ID" value="NZ_BMXV01000007.1"/>
</dbReference>
<gene>
    <name evidence="3" type="ORF">GCM10007071_30790</name>
</gene>
<dbReference type="Pfam" id="PF12836">
    <property type="entry name" value="HHH_3"/>
    <property type="match status" value="1"/>
</dbReference>
<dbReference type="InterPro" id="IPR010994">
    <property type="entry name" value="RuvA_2-like"/>
</dbReference>
<dbReference type="SUPFAM" id="SSF47781">
    <property type="entry name" value="RuvA domain 2-like"/>
    <property type="match status" value="1"/>
</dbReference>
<protein>
    <recommendedName>
        <fullName evidence="2">Helix-hairpin-helix DNA-binding motif class 1 domain-containing protein</fullName>
    </recommendedName>
</protein>
<dbReference type="PANTHER" id="PTHR21180:SF32">
    <property type="entry name" value="ENDONUCLEASE_EXONUCLEASE_PHOSPHATASE FAMILY DOMAIN-CONTAINING PROTEIN 1"/>
    <property type="match status" value="1"/>
</dbReference>